<reference evidence="2 3" key="1">
    <citation type="submission" date="2019-06" db="EMBL/GenBank/DDBJ databases">
        <title>Genome of Acinetobacter radioresistens APH1, a phenol degrading strain.</title>
        <authorList>
            <person name="Liu Y."/>
        </authorList>
    </citation>
    <scope>NUCLEOTIDE SEQUENCE [LARGE SCALE GENOMIC DNA]</scope>
    <source>
        <strain evidence="2 3">APH1</strain>
    </source>
</reference>
<evidence type="ECO:0000313" key="2">
    <source>
        <dbReference type="EMBL" id="TNX94308.1"/>
    </source>
</evidence>
<dbReference type="PROSITE" id="PS50011">
    <property type="entry name" value="PROTEIN_KINASE_DOM"/>
    <property type="match status" value="1"/>
</dbReference>
<organism evidence="2 3">
    <name type="scientific">Acinetobacter radioresistens</name>
    <dbReference type="NCBI Taxonomy" id="40216"/>
    <lineage>
        <taxon>Bacteria</taxon>
        <taxon>Pseudomonadati</taxon>
        <taxon>Pseudomonadota</taxon>
        <taxon>Gammaproteobacteria</taxon>
        <taxon>Moraxellales</taxon>
        <taxon>Moraxellaceae</taxon>
        <taxon>Acinetobacter</taxon>
    </lineage>
</organism>
<gene>
    <name evidence="2" type="ORF">FHY67_01410</name>
</gene>
<dbReference type="SMART" id="SM00220">
    <property type="entry name" value="S_TKc"/>
    <property type="match status" value="1"/>
</dbReference>
<dbReference type="SUPFAM" id="SSF56112">
    <property type="entry name" value="Protein kinase-like (PK-like)"/>
    <property type="match status" value="1"/>
</dbReference>
<name>A0A8H2K3I1_ACIRA</name>
<dbReference type="AlphaFoldDB" id="A0A8H2K3I1"/>
<dbReference type="InterPro" id="IPR000719">
    <property type="entry name" value="Prot_kinase_dom"/>
</dbReference>
<dbReference type="InterPro" id="IPR011009">
    <property type="entry name" value="Kinase-like_dom_sf"/>
</dbReference>
<dbReference type="Proteomes" id="UP000314285">
    <property type="component" value="Unassembled WGS sequence"/>
</dbReference>
<dbReference type="Gene3D" id="1.10.510.10">
    <property type="entry name" value="Transferase(Phosphotransferase) domain 1"/>
    <property type="match status" value="1"/>
</dbReference>
<evidence type="ECO:0000313" key="3">
    <source>
        <dbReference type="Proteomes" id="UP000314285"/>
    </source>
</evidence>
<sequence>MQMPDLENSFESLILRNGLSSQRFGRRLYHLSQNGTPYWLKFQLPKVQPEYEKGFLHELQIYRRLGKLEPSILLPARIIELNQIAEFSYLKGEGLILPHGDYWLGQPAQQLSFEQVQQKIFAMLGCLQILHQTGWIHGDLKPQHFLYCHNQLTLIDFEQSQSVTQVHKTTALNATPRYMAPELFHGEIKTVRTDLYALGVILYEWLSGQRLSARNYQDWAVLHCQTLKIRLPDAFMPFFPLLNGLLSKYKDQRFQQVNEALYYLKY</sequence>
<feature type="domain" description="Protein kinase" evidence="1">
    <location>
        <begin position="13"/>
        <end position="266"/>
    </location>
</feature>
<keyword evidence="2" id="KW-0418">Kinase</keyword>
<dbReference type="PANTHER" id="PTHR44167">
    <property type="entry name" value="OVARIAN-SPECIFIC SERINE/THREONINE-PROTEIN KINASE LOK-RELATED"/>
    <property type="match status" value="1"/>
</dbReference>
<dbReference type="GO" id="GO:0004674">
    <property type="term" value="F:protein serine/threonine kinase activity"/>
    <property type="evidence" value="ECO:0007669"/>
    <property type="project" value="UniProtKB-KW"/>
</dbReference>
<dbReference type="EMBL" id="VFBM01000001">
    <property type="protein sequence ID" value="TNX94308.1"/>
    <property type="molecule type" value="Genomic_DNA"/>
</dbReference>
<dbReference type="Pfam" id="PF00069">
    <property type="entry name" value="Pkinase"/>
    <property type="match status" value="1"/>
</dbReference>
<evidence type="ECO:0000259" key="1">
    <source>
        <dbReference type="PROSITE" id="PS50011"/>
    </source>
</evidence>
<proteinExistence type="predicted"/>
<dbReference type="PANTHER" id="PTHR44167:SF30">
    <property type="entry name" value="PHOSPHORYLASE KINASE"/>
    <property type="match status" value="1"/>
</dbReference>
<dbReference type="GO" id="GO:0005524">
    <property type="term" value="F:ATP binding"/>
    <property type="evidence" value="ECO:0007669"/>
    <property type="project" value="InterPro"/>
</dbReference>
<protein>
    <submittedName>
        <fullName evidence="2">Serine/threonine protein kinase</fullName>
    </submittedName>
</protein>
<comment type="caution">
    <text evidence="2">The sequence shown here is derived from an EMBL/GenBank/DDBJ whole genome shotgun (WGS) entry which is preliminary data.</text>
</comment>
<keyword evidence="2" id="KW-0723">Serine/threonine-protein kinase</keyword>
<accession>A0A8H2K3I1</accession>
<keyword evidence="2" id="KW-0808">Transferase</keyword>